<keyword evidence="7" id="KW-1185">Reference proteome</keyword>
<accession>A0A392RTD9</accession>
<evidence type="ECO:0000256" key="1">
    <source>
        <dbReference type="ARBA" id="ARBA00022458"/>
    </source>
</evidence>
<dbReference type="InterPro" id="IPR027705">
    <property type="entry name" value="Flotillin_fam"/>
</dbReference>
<keyword evidence="1" id="KW-0536">Nodulation</keyword>
<dbReference type="GO" id="GO:0005901">
    <property type="term" value="C:caveola"/>
    <property type="evidence" value="ECO:0007669"/>
    <property type="project" value="UniProtKB-SubCell"/>
</dbReference>
<protein>
    <recommendedName>
        <fullName evidence="4">Flotillin-like</fullName>
    </recommendedName>
</protein>
<evidence type="ECO:0000313" key="6">
    <source>
        <dbReference type="EMBL" id="MCI39863.1"/>
    </source>
</evidence>
<proteinExistence type="inferred from homology"/>
<dbReference type="EMBL" id="LXQA010272782">
    <property type="protein sequence ID" value="MCI39863.1"/>
    <property type="molecule type" value="Genomic_DNA"/>
</dbReference>
<dbReference type="AlphaFoldDB" id="A0A392RTD9"/>
<dbReference type="Pfam" id="PF01145">
    <property type="entry name" value="Band_7"/>
    <property type="match status" value="1"/>
</dbReference>
<evidence type="ECO:0000256" key="2">
    <source>
        <dbReference type="ARBA" id="ARBA00022475"/>
    </source>
</evidence>
<feature type="non-terminal residue" evidence="6">
    <location>
        <position position="112"/>
    </location>
</feature>
<keyword evidence="3" id="KW-0175">Coiled coil</keyword>
<sequence length="112" mass="12478">MYKVAKASEYLAITGAGIKDIKLKKKAWILPGQSCRVFDLSPENYTFEVQAMSAEKLPFVLPAVFTIGPRVDDHESLLKYAKLISPHRKHSKHVIELVQGIIEGETRVLAAS</sequence>
<evidence type="ECO:0000313" key="7">
    <source>
        <dbReference type="Proteomes" id="UP000265520"/>
    </source>
</evidence>
<dbReference type="PANTHER" id="PTHR13806">
    <property type="entry name" value="FLOTILLIN-RELATED"/>
    <property type="match status" value="1"/>
</dbReference>
<name>A0A392RTD9_9FABA</name>
<feature type="domain" description="Band 7" evidence="5">
    <location>
        <begin position="18"/>
        <end position="111"/>
    </location>
</feature>
<evidence type="ECO:0000259" key="5">
    <source>
        <dbReference type="Pfam" id="PF01145"/>
    </source>
</evidence>
<dbReference type="GO" id="GO:0009877">
    <property type="term" value="P:nodulation"/>
    <property type="evidence" value="ECO:0007669"/>
    <property type="project" value="UniProtKB-KW"/>
</dbReference>
<keyword evidence="2 4" id="KW-1003">Cell membrane</keyword>
<keyword evidence="4" id="KW-0472">Membrane</keyword>
<dbReference type="PANTHER" id="PTHR13806:SF31">
    <property type="entry name" value="FLOTILLIN-LIKE PROTEIN 1-RELATED"/>
    <property type="match status" value="1"/>
</dbReference>
<comment type="caution">
    <text evidence="6">The sequence shown here is derived from an EMBL/GenBank/DDBJ whole genome shotgun (WGS) entry which is preliminary data.</text>
</comment>
<evidence type="ECO:0000256" key="3">
    <source>
        <dbReference type="ARBA" id="ARBA00023054"/>
    </source>
</evidence>
<organism evidence="6 7">
    <name type="scientific">Trifolium medium</name>
    <dbReference type="NCBI Taxonomy" id="97028"/>
    <lineage>
        <taxon>Eukaryota</taxon>
        <taxon>Viridiplantae</taxon>
        <taxon>Streptophyta</taxon>
        <taxon>Embryophyta</taxon>
        <taxon>Tracheophyta</taxon>
        <taxon>Spermatophyta</taxon>
        <taxon>Magnoliopsida</taxon>
        <taxon>eudicotyledons</taxon>
        <taxon>Gunneridae</taxon>
        <taxon>Pentapetalae</taxon>
        <taxon>rosids</taxon>
        <taxon>fabids</taxon>
        <taxon>Fabales</taxon>
        <taxon>Fabaceae</taxon>
        <taxon>Papilionoideae</taxon>
        <taxon>50 kb inversion clade</taxon>
        <taxon>NPAAA clade</taxon>
        <taxon>Hologalegina</taxon>
        <taxon>IRL clade</taxon>
        <taxon>Trifolieae</taxon>
        <taxon>Trifolium</taxon>
    </lineage>
</organism>
<reference evidence="6 7" key="1">
    <citation type="journal article" date="2018" name="Front. Plant Sci.">
        <title>Red Clover (Trifolium pratense) and Zigzag Clover (T. medium) - A Picture of Genomic Similarities and Differences.</title>
        <authorList>
            <person name="Dluhosova J."/>
            <person name="Istvanek J."/>
            <person name="Nedelnik J."/>
            <person name="Repkova J."/>
        </authorList>
    </citation>
    <scope>NUCLEOTIDE SEQUENCE [LARGE SCALE GENOMIC DNA]</scope>
    <source>
        <strain evidence="7">cv. 10/8</strain>
        <tissue evidence="6">Leaf</tissue>
    </source>
</reference>
<evidence type="ECO:0000256" key="4">
    <source>
        <dbReference type="RuleBase" id="RU366054"/>
    </source>
</evidence>
<dbReference type="InterPro" id="IPR001107">
    <property type="entry name" value="Band_7"/>
</dbReference>
<comment type="subcellular location">
    <subcellularLocation>
        <location evidence="4">Cell membrane</location>
        <topology evidence="4">Lipid-anchor</topology>
    </subcellularLocation>
    <subcellularLocation>
        <location evidence="4">Membrane</location>
        <location evidence="4">Caveola</location>
    </subcellularLocation>
</comment>
<comment type="similarity">
    <text evidence="4">Belongs to the band 7/mec-2 family. Flotillin subfamily.</text>
</comment>
<dbReference type="Proteomes" id="UP000265520">
    <property type="component" value="Unassembled WGS sequence"/>
</dbReference>